<protein>
    <submittedName>
        <fullName evidence="1">Uncharacterized protein</fullName>
    </submittedName>
</protein>
<gene>
    <name evidence="1" type="ORF">J5Y10_03760</name>
</gene>
<reference evidence="1" key="1">
    <citation type="submission" date="2021-03" db="EMBL/GenBank/DDBJ databases">
        <authorList>
            <person name="So Y."/>
        </authorList>
    </citation>
    <scope>NUCLEOTIDE SEQUENCE</scope>
    <source>
        <strain evidence="1">SG15</strain>
    </source>
</reference>
<name>A0A940MW52_9PROT</name>
<dbReference type="AlphaFoldDB" id="A0A940MW52"/>
<accession>A0A940MW52</accession>
<organism evidence="1 2">
    <name type="scientific">Roseomonas indoligenes</name>
    <dbReference type="NCBI Taxonomy" id="2820811"/>
    <lineage>
        <taxon>Bacteria</taxon>
        <taxon>Pseudomonadati</taxon>
        <taxon>Pseudomonadota</taxon>
        <taxon>Alphaproteobacteria</taxon>
        <taxon>Acetobacterales</taxon>
        <taxon>Roseomonadaceae</taxon>
        <taxon>Roseomonas</taxon>
    </lineage>
</organism>
<proteinExistence type="predicted"/>
<dbReference type="RefSeq" id="WP_209370850.1">
    <property type="nucleotide sequence ID" value="NZ_JAGIZA010000002.1"/>
</dbReference>
<dbReference type="EMBL" id="JAGIZA010000002">
    <property type="protein sequence ID" value="MBP0491889.1"/>
    <property type="molecule type" value="Genomic_DNA"/>
</dbReference>
<evidence type="ECO:0000313" key="1">
    <source>
        <dbReference type="EMBL" id="MBP0491889.1"/>
    </source>
</evidence>
<evidence type="ECO:0000313" key="2">
    <source>
        <dbReference type="Proteomes" id="UP000677537"/>
    </source>
</evidence>
<keyword evidence="2" id="KW-1185">Reference proteome</keyword>
<comment type="caution">
    <text evidence="1">The sequence shown here is derived from an EMBL/GenBank/DDBJ whole genome shotgun (WGS) entry which is preliminary data.</text>
</comment>
<sequence>MSIAGPIMVAFLMLGALLRYAQKRSLKRSSALDEFGGEDEEGAEAGESSLRRIHPDFMALLEQVALPRMAANPGWDRLDGAYGVPGQPIAQFAHGDGVYAINGESRMEALVAIHSWMLEHPDEDPLMIAPMRKGVGRLTIRPEVGWPNPKDIRVESV</sequence>
<dbReference type="Proteomes" id="UP000677537">
    <property type="component" value="Unassembled WGS sequence"/>
</dbReference>